<name>A0A3N4I4J0_ASCIM</name>
<dbReference type="InterPro" id="IPR011990">
    <property type="entry name" value="TPR-like_helical_dom_sf"/>
</dbReference>
<dbReference type="Pfam" id="PF14559">
    <property type="entry name" value="TPR_19"/>
    <property type="match status" value="1"/>
</dbReference>
<keyword evidence="2" id="KW-0802">TPR repeat</keyword>
<dbReference type="GO" id="GO:0005634">
    <property type="term" value="C:nucleus"/>
    <property type="evidence" value="ECO:0007669"/>
    <property type="project" value="TreeGrafter"/>
</dbReference>
<evidence type="ECO:0000256" key="1">
    <source>
        <dbReference type="ARBA" id="ARBA00022737"/>
    </source>
</evidence>
<dbReference type="GO" id="GO:0005829">
    <property type="term" value="C:cytosol"/>
    <property type="evidence" value="ECO:0007669"/>
    <property type="project" value="TreeGrafter"/>
</dbReference>
<feature type="coiled-coil region" evidence="4">
    <location>
        <begin position="180"/>
        <end position="217"/>
    </location>
</feature>
<keyword evidence="1" id="KW-0677">Repeat</keyword>
<evidence type="ECO:0000313" key="7">
    <source>
        <dbReference type="Proteomes" id="UP000275078"/>
    </source>
</evidence>
<feature type="domain" description="Cns1/TTC4 wheel" evidence="5">
    <location>
        <begin position="244"/>
        <end position="356"/>
    </location>
</feature>
<dbReference type="OrthoDB" id="420195at2759"/>
<organism evidence="6 7">
    <name type="scientific">Ascobolus immersus RN42</name>
    <dbReference type="NCBI Taxonomy" id="1160509"/>
    <lineage>
        <taxon>Eukaryota</taxon>
        <taxon>Fungi</taxon>
        <taxon>Dikarya</taxon>
        <taxon>Ascomycota</taxon>
        <taxon>Pezizomycotina</taxon>
        <taxon>Pezizomycetes</taxon>
        <taxon>Pezizales</taxon>
        <taxon>Ascobolaceae</taxon>
        <taxon>Ascobolus</taxon>
    </lineage>
</organism>
<dbReference type="AlphaFoldDB" id="A0A3N4I4J0"/>
<dbReference type="GO" id="GO:0006457">
    <property type="term" value="P:protein folding"/>
    <property type="evidence" value="ECO:0007669"/>
    <property type="project" value="TreeGrafter"/>
</dbReference>
<protein>
    <submittedName>
        <fullName evidence="6">TPR-like protein</fullName>
    </submittedName>
</protein>
<dbReference type="SMART" id="SM00028">
    <property type="entry name" value="TPR"/>
    <property type="match status" value="3"/>
</dbReference>
<dbReference type="EMBL" id="ML119688">
    <property type="protein sequence ID" value="RPA80387.1"/>
    <property type="molecule type" value="Genomic_DNA"/>
</dbReference>
<dbReference type="Proteomes" id="UP000275078">
    <property type="component" value="Unassembled WGS sequence"/>
</dbReference>
<evidence type="ECO:0000256" key="2">
    <source>
        <dbReference type="ARBA" id="ARBA00022803"/>
    </source>
</evidence>
<sequence length="366" mass="41284">MVGSDAPEVVGPAPPAWMSELRSKKPEDVMDALNRVPLFMKTLDNSDGNGGDNVELEALKALAYEGNPTEIATNFKEQGNDCYRERRYKDAIVFYTKALGARSDDSKLEEACFANRGMCNILLKNYRRAINDCTSALVINNKNVKAWFRCAKAYFMLNKLDESKECIKLGLTVDVDNKPLKDLAEEIRKKEEAIAKRQREEQEREELEKKKKDTLQLALKARQVNISHSVKAPDTQDAEIQLEDPLNPASILSYPLLFMYPINAQSDFVKAARETSTLKEQLELVLEEPPHWDVGHEYTPSGVVVYVETRAGGLAKAGLKAPFHKLVKEGNIELLDGIIRLLVVPKSKSTLFVEEWKRRKANMARS</sequence>
<evidence type="ECO:0000256" key="3">
    <source>
        <dbReference type="ARBA" id="ARBA00023602"/>
    </source>
</evidence>
<evidence type="ECO:0000256" key="4">
    <source>
        <dbReference type="SAM" id="Coils"/>
    </source>
</evidence>
<dbReference type="GO" id="GO:0051879">
    <property type="term" value="F:Hsp90 protein binding"/>
    <property type="evidence" value="ECO:0007669"/>
    <property type="project" value="InterPro"/>
</dbReference>
<keyword evidence="7" id="KW-1185">Reference proteome</keyword>
<accession>A0A3N4I4J0</accession>
<dbReference type="STRING" id="1160509.A0A3N4I4J0"/>
<dbReference type="GO" id="GO:0030544">
    <property type="term" value="F:Hsp70 protein binding"/>
    <property type="evidence" value="ECO:0007669"/>
    <property type="project" value="TreeGrafter"/>
</dbReference>
<reference evidence="6 7" key="1">
    <citation type="journal article" date="2018" name="Nat. Ecol. Evol.">
        <title>Pezizomycetes genomes reveal the molecular basis of ectomycorrhizal truffle lifestyle.</title>
        <authorList>
            <person name="Murat C."/>
            <person name="Payen T."/>
            <person name="Noel B."/>
            <person name="Kuo A."/>
            <person name="Morin E."/>
            <person name="Chen J."/>
            <person name="Kohler A."/>
            <person name="Krizsan K."/>
            <person name="Balestrini R."/>
            <person name="Da Silva C."/>
            <person name="Montanini B."/>
            <person name="Hainaut M."/>
            <person name="Levati E."/>
            <person name="Barry K.W."/>
            <person name="Belfiori B."/>
            <person name="Cichocki N."/>
            <person name="Clum A."/>
            <person name="Dockter R.B."/>
            <person name="Fauchery L."/>
            <person name="Guy J."/>
            <person name="Iotti M."/>
            <person name="Le Tacon F."/>
            <person name="Lindquist E.A."/>
            <person name="Lipzen A."/>
            <person name="Malagnac F."/>
            <person name="Mello A."/>
            <person name="Molinier V."/>
            <person name="Miyauchi S."/>
            <person name="Poulain J."/>
            <person name="Riccioni C."/>
            <person name="Rubini A."/>
            <person name="Sitrit Y."/>
            <person name="Splivallo R."/>
            <person name="Traeger S."/>
            <person name="Wang M."/>
            <person name="Zifcakova L."/>
            <person name="Wipf D."/>
            <person name="Zambonelli A."/>
            <person name="Paolocci F."/>
            <person name="Nowrousian M."/>
            <person name="Ottonello S."/>
            <person name="Baldrian P."/>
            <person name="Spatafora J.W."/>
            <person name="Henrissat B."/>
            <person name="Nagy L.G."/>
            <person name="Aury J.M."/>
            <person name="Wincker P."/>
            <person name="Grigoriev I.V."/>
            <person name="Bonfante P."/>
            <person name="Martin F.M."/>
        </authorList>
    </citation>
    <scope>NUCLEOTIDE SEQUENCE [LARGE SCALE GENOMIC DNA]</scope>
    <source>
        <strain evidence="6 7">RN42</strain>
    </source>
</reference>
<dbReference type="PANTHER" id="PTHR46035:SF1">
    <property type="entry name" value="TETRATRICOPEPTIDE REPEAT PROTEIN 4"/>
    <property type="match status" value="1"/>
</dbReference>
<dbReference type="InterPro" id="IPR044059">
    <property type="entry name" value="Csn1/TTC4_wheel"/>
</dbReference>
<gene>
    <name evidence="6" type="ORF">BJ508DRAFT_210310</name>
</gene>
<dbReference type="CDD" id="cd21381">
    <property type="entry name" value="CTWD_TTC4"/>
    <property type="match status" value="1"/>
</dbReference>
<dbReference type="Pfam" id="PF18972">
    <property type="entry name" value="Wheel"/>
    <property type="match status" value="1"/>
</dbReference>
<comment type="similarity">
    <text evidence="3">Belongs to the TTC4 family.</text>
</comment>
<dbReference type="SUPFAM" id="SSF48452">
    <property type="entry name" value="TPR-like"/>
    <property type="match status" value="1"/>
</dbReference>
<keyword evidence="4" id="KW-0175">Coiled coil</keyword>
<dbReference type="InterPro" id="IPR019734">
    <property type="entry name" value="TPR_rpt"/>
</dbReference>
<proteinExistence type="inferred from homology"/>
<evidence type="ECO:0000259" key="5">
    <source>
        <dbReference type="Pfam" id="PF18972"/>
    </source>
</evidence>
<evidence type="ECO:0000313" key="6">
    <source>
        <dbReference type="EMBL" id="RPA80387.1"/>
    </source>
</evidence>
<dbReference type="PANTHER" id="PTHR46035">
    <property type="entry name" value="TETRATRICOPEPTIDE REPEAT PROTEIN 4"/>
    <property type="match status" value="1"/>
</dbReference>
<dbReference type="Gene3D" id="1.25.40.10">
    <property type="entry name" value="Tetratricopeptide repeat domain"/>
    <property type="match status" value="1"/>
</dbReference>